<evidence type="ECO:0000256" key="2">
    <source>
        <dbReference type="ARBA" id="ARBA00006577"/>
    </source>
</evidence>
<accession>A0A085WEK1</accession>
<dbReference type="PROSITE" id="PS51257">
    <property type="entry name" value="PROKAR_LIPOPROTEIN"/>
    <property type="match status" value="1"/>
</dbReference>
<dbReference type="GO" id="GO:0003755">
    <property type="term" value="F:peptidyl-prolyl cis-trans isomerase activity"/>
    <property type="evidence" value="ECO:0007669"/>
    <property type="project" value="UniProtKB-UniRule"/>
</dbReference>
<keyword evidence="4 5" id="KW-0413">Isomerase</keyword>
<dbReference type="PROSITE" id="PS50059">
    <property type="entry name" value="FKBP_PPIASE"/>
    <property type="match status" value="1"/>
</dbReference>
<evidence type="ECO:0000256" key="3">
    <source>
        <dbReference type="ARBA" id="ARBA00023110"/>
    </source>
</evidence>
<organism evidence="8 9">
    <name type="scientific">Hyalangium minutum</name>
    <dbReference type="NCBI Taxonomy" id="394096"/>
    <lineage>
        <taxon>Bacteria</taxon>
        <taxon>Pseudomonadati</taxon>
        <taxon>Myxococcota</taxon>
        <taxon>Myxococcia</taxon>
        <taxon>Myxococcales</taxon>
        <taxon>Cystobacterineae</taxon>
        <taxon>Archangiaceae</taxon>
        <taxon>Hyalangium</taxon>
    </lineage>
</organism>
<dbReference type="InterPro" id="IPR001179">
    <property type="entry name" value="PPIase_FKBP_dom"/>
</dbReference>
<name>A0A085WEK1_9BACT</name>
<sequence length="155" mass="16318">MFRSLMVSLLLLVSLGCGDESSSGSGDPTQVTYASELGVDLSTMERRESGLYLQDVRAGTGDTATLGRQVTVNYTGWLPNGTQFDSSKSAGRTPFSFTPGQGRVIAGWEEGIVGMKVGGLRKLVIPASLGYGEQGRGSIPPNSVLVFDVELLSVP</sequence>
<proteinExistence type="inferred from homology"/>
<dbReference type="OrthoDB" id="9812109at2"/>
<evidence type="ECO:0000313" key="8">
    <source>
        <dbReference type="EMBL" id="KFE66114.1"/>
    </source>
</evidence>
<comment type="similarity">
    <text evidence="2 6">Belongs to the FKBP-type PPIase family.</text>
</comment>
<dbReference type="STRING" id="394096.DB31_1179"/>
<dbReference type="EMBL" id="JMCB01000011">
    <property type="protein sequence ID" value="KFE66114.1"/>
    <property type="molecule type" value="Genomic_DNA"/>
</dbReference>
<dbReference type="RefSeq" id="WP_052420269.1">
    <property type="nucleotide sequence ID" value="NZ_JMCB01000011.1"/>
</dbReference>
<evidence type="ECO:0000256" key="6">
    <source>
        <dbReference type="RuleBase" id="RU003915"/>
    </source>
</evidence>
<protein>
    <recommendedName>
        <fullName evidence="6">Peptidyl-prolyl cis-trans isomerase</fullName>
        <ecNumber evidence="6">5.2.1.8</ecNumber>
    </recommendedName>
</protein>
<dbReference type="SUPFAM" id="SSF54534">
    <property type="entry name" value="FKBP-like"/>
    <property type="match status" value="1"/>
</dbReference>
<reference evidence="8 9" key="1">
    <citation type="submission" date="2014-04" db="EMBL/GenBank/DDBJ databases">
        <title>Genome assembly of Hyalangium minutum DSM 14724.</title>
        <authorList>
            <person name="Sharma G."/>
            <person name="Subramanian S."/>
        </authorList>
    </citation>
    <scope>NUCLEOTIDE SEQUENCE [LARGE SCALE GENOMIC DNA]</scope>
    <source>
        <strain evidence="8 9">DSM 14724</strain>
    </source>
</reference>
<evidence type="ECO:0000256" key="5">
    <source>
        <dbReference type="PROSITE-ProRule" id="PRU00277"/>
    </source>
</evidence>
<feature type="domain" description="PPIase FKBP-type" evidence="7">
    <location>
        <begin position="67"/>
        <end position="155"/>
    </location>
</feature>
<evidence type="ECO:0000256" key="4">
    <source>
        <dbReference type="ARBA" id="ARBA00023235"/>
    </source>
</evidence>
<evidence type="ECO:0000313" key="9">
    <source>
        <dbReference type="Proteomes" id="UP000028725"/>
    </source>
</evidence>
<evidence type="ECO:0000259" key="7">
    <source>
        <dbReference type="PROSITE" id="PS50059"/>
    </source>
</evidence>
<comment type="catalytic activity">
    <reaction evidence="1 5 6">
        <text>[protein]-peptidylproline (omega=180) = [protein]-peptidylproline (omega=0)</text>
        <dbReference type="Rhea" id="RHEA:16237"/>
        <dbReference type="Rhea" id="RHEA-COMP:10747"/>
        <dbReference type="Rhea" id="RHEA-COMP:10748"/>
        <dbReference type="ChEBI" id="CHEBI:83833"/>
        <dbReference type="ChEBI" id="CHEBI:83834"/>
        <dbReference type="EC" id="5.2.1.8"/>
    </reaction>
</comment>
<dbReference type="PANTHER" id="PTHR43811:SF19">
    <property type="entry name" value="39 KDA FK506-BINDING NUCLEAR PROTEIN"/>
    <property type="match status" value="1"/>
</dbReference>
<dbReference type="Gene3D" id="3.10.50.40">
    <property type="match status" value="1"/>
</dbReference>
<dbReference type="InterPro" id="IPR046357">
    <property type="entry name" value="PPIase_dom_sf"/>
</dbReference>
<dbReference type="FunFam" id="3.10.50.40:FF:000006">
    <property type="entry name" value="Peptidyl-prolyl cis-trans isomerase"/>
    <property type="match status" value="1"/>
</dbReference>
<keyword evidence="3 5" id="KW-0697">Rotamase</keyword>
<dbReference type="EC" id="5.2.1.8" evidence="6"/>
<keyword evidence="9" id="KW-1185">Reference proteome</keyword>
<comment type="caution">
    <text evidence="8">The sequence shown here is derived from an EMBL/GenBank/DDBJ whole genome shotgun (WGS) entry which is preliminary data.</text>
</comment>
<dbReference type="Pfam" id="PF00254">
    <property type="entry name" value="FKBP_C"/>
    <property type="match status" value="1"/>
</dbReference>
<dbReference type="AlphaFoldDB" id="A0A085WEK1"/>
<dbReference type="Proteomes" id="UP000028725">
    <property type="component" value="Unassembled WGS sequence"/>
</dbReference>
<evidence type="ECO:0000256" key="1">
    <source>
        <dbReference type="ARBA" id="ARBA00000971"/>
    </source>
</evidence>
<dbReference type="PANTHER" id="PTHR43811">
    <property type="entry name" value="FKBP-TYPE PEPTIDYL-PROLYL CIS-TRANS ISOMERASE FKPA"/>
    <property type="match status" value="1"/>
</dbReference>
<gene>
    <name evidence="8" type="ORF">DB31_1179</name>
</gene>